<name>A0A6I3U8E0_STREE</name>
<dbReference type="RefSeq" id="WP_162481076.1">
    <property type="nucleotide sequence ID" value="NZ_WNHX01000422.1"/>
</dbReference>
<protein>
    <submittedName>
        <fullName evidence="1">Uncharacterized protein</fullName>
    </submittedName>
</protein>
<gene>
    <name evidence="1" type="ORF">GM543_12175</name>
</gene>
<feature type="non-terminal residue" evidence="1">
    <location>
        <position position="73"/>
    </location>
</feature>
<reference evidence="1 2" key="1">
    <citation type="submission" date="2019-11" db="EMBL/GenBank/DDBJ databases">
        <title>Growth characteristics of pneumococcus vary with the chemical composition of the capsule and with environmental conditions.</title>
        <authorList>
            <person name="Tothpal A."/>
            <person name="Desobry K."/>
            <person name="Joshi S."/>
            <person name="Wyllie A.L."/>
            <person name="Weinberger D.M."/>
        </authorList>
    </citation>
    <scope>NUCLEOTIDE SEQUENCE [LARGE SCALE GENOMIC DNA]</scope>
    <source>
        <strain evidence="2">pnumococcus35B</strain>
    </source>
</reference>
<dbReference type="EMBL" id="WNHX01000422">
    <property type="protein sequence ID" value="MTV88222.1"/>
    <property type="molecule type" value="Genomic_DNA"/>
</dbReference>
<sequence length="73" mass="8278">MQFSLYHSGKTGIQTSTVYPNEVRITDDKSLLNTVQYDHVGAEFTNHTRSNSNFIKSDVIVMDIDNDKTNNPN</sequence>
<evidence type="ECO:0000313" key="2">
    <source>
        <dbReference type="Proteomes" id="UP000469505"/>
    </source>
</evidence>
<dbReference type="Proteomes" id="UP000469505">
    <property type="component" value="Unassembled WGS sequence"/>
</dbReference>
<organism evidence="1 2">
    <name type="scientific">Streptococcus pneumoniae</name>
    <dbReference type="NCBI Taxonomy" id="1313"/>
    <lineage>
        <taxon>Bacteria</taxon>
        <taxon>Bacillati</taxon>
        <taxon>Bacillota</taxon>
        <taxon>Bacilli</taxon>
        <taxon>Lactobacillales</taxon>
        <taxon>Streptococcaceae</taxon>
        <taxon>Streptococcus</taxon>
    </lineage>
</organism>
<proteinExistence type="predicted"/>
<dbReference type="AlphaFoldDB" id="A0A6I3U8E0"/>
<comment type="caution">
    <text evidence="1">The sequence shown here is derived from an EMBL/GenBank/DDBJ whole genome shotgun (WGS) entry which is preliminary data.</text>
</comment>
<evidence type="ECO:0000313" key="1">
    <source>
        <dbReference type="EMBL" id="MTV88222.1"/>
    </source>
</evidence>
<accession>A0A6I3U8E0</accession>